<dbReference type="Proteomes" id="UP000499080">
    <property type="component" value="Unassembled WGS sequence"/>
</dbReference>
<organism evidence="1 2">
    <name type="scientific">Araneus ventricosus</name>
    <name type="common">Orbweaver spider</name>
    <name type="synonym">Epeira ventricosa</name>
    <dbReference type="NCBI Taxonomy" id="182803"/>
    <lineage>
        <taxon>Eukaryota</taxon>
        <taxon>Metazoa</taxon>
        <taxon>Ecdysozoa</taxon>
        <taxon>Arthropoda</taxon>
        <taxon>Chelicerata</taxon>
        <taxon>Arachnida</taxon>
        <taxon>Araneae</taxon>
        <taxon>Araneomorphae</taxon>
        <taxon>Entelegynae</taxon>
        <taxon>Araneoidea</taxon>
        <taxon>Araneidae</taxon>
        <taxon>Araneus</taxon>
    </lineage>
</organism>
<gene>
    <name evidence="1" type="ORF">AVEN_52494_1</name>
</gene>
<comment type="caution">
    <text evidence="1">The sequence shown here is derived from an EMBL/GenBank/DDBJ whole genome shotgun (WGS) entry which is preliminary data.</text>
</comment>
<proteinExistence type="predicted"/>
<evidence type="ECO:0000313" key="1">
    <source>
        <dbReference type="EMBL" id="GBO23367.1"/>
    </source>
</evidence>
<evidence type="ECO:0000313" key="2">
    <source>
        <dbReference type="Proteomes" id="UP000499080"/>
    </source>
</evidence>
<dbReference type="PANTHER" id="PTHR46114:SF1">
    <property type="entry name" value="ZAD DOMAIN-CONTAINING PROTEIN"/>
    <property type="match status" value="1"/>
</dbReference>
<sequence>MLTMLLGQKAGYKEFPCFLCLWDIRPSDLHWTKTDWSLRGVLTPGGKKFINTTLVPPENVLLPPIHIKLGLMKQFIKSPPKYGECFRYLCSKFPKLSEAKLKEGVFASPDIRKLLSDSLFSETMGTRRKKRGTLLRMQCIVFEDTKDLVCKTIVQRMLAAYEAQGCKMSLKVHFLHSHIVCFPENLEAYSEEQVE</sequence>
<keyword evidence="2" id="KW-1185">Reference proteome</keyword>
<dbReference type="PANTHER" id="PTHR46114">
    <property type="entry name" value="APPLE DOMAIN-CONTAINING PROTEIN"/>
    <property type="match status" value="1"/>
</dbReference>
<dbReference type="AlphaFoldDB" id="A0A4Y2VHY7"/>
<name>A0A4Y2VHY7_ARAVE</name>
<dbReference type="EMBL" id="BGPR01046410">
    <property type="protein sequence ID" value="GBO23367.1"/>
    <property type="molecule type" value="Genomic_DNA"/>
</dbReference>
<accession>A0A4Y2VHY7</accession>
<protein>
    <submittedName>
        <fullName evidence="1">Uncharacterized protein</fullName>
    </submittedName>
</protein>
<reference evidence="1 2" key="1">
    <citation type="journal article" date="2019" name="Sci. Rep.">
        <title>Orb-weaving spider Araneus ventricosus genome elucidates the spidroin gene catalogue.</title>
        <authorList>
            <person name="Kono N."/>
            <person name="Nakamura H."/>
            <person name="Ohtoshi R."/>
            <person name="Moran D.A.P."/>
            <person name="Shinohara A."/>
            <person name="Yoshida Y."/>
            <person name="Fujiwara M."/>
            <person name="Mori M."/>
            <person name="Tomita M."/>
            <person name="Arakawa K."/>
        </authorList>
    </citation>
    <scope>NUCLEOTIDE SEQUENCE [LARGE SCALE GENOMIC DNA]</scope>
</reference>
<dbReference type="OrthoDB" id="7999790at2759"/>